<accession>R7Q8F6</accession>
<evidence type="ECO:0000256" key="1">
    <source>
        <dbReference type="ARBA" id="ARBA00001163"/>
    </source>
</evidence>
<dbReference type="GeneID" id="17322343"/>
<evidence type="ECO:0000256" key="5">
    <source>
        <dbReference type="ARBA" id="ARBA00022793"/>
    </source>
</evidence>
<dbReference type="InterPro" id="IPR036778">
    <property type="entry name" value="OHCU_decarboxylase_sf"/>
</dbReference>
<dbReference type="SUPFAM" id="SSF158694">
    <property type="entry name" value="UraD-Like"/>
    <property type="match status" value="1"/>
</dbReference>
<dbReference type="InterPro" id="IPR018020">
    <property type="entry name" value="OHCU_decarboxylase"/>
</dbReference>
<dbReference type="GO" id="GO:0019628">
    <property type="term" value="P:urate catabolic process"/>
    <property type="evidence" value="ECO:0007669"/>
    <property type="project" value="TreeGrafter"/>
</dbReference>
<dbReference type="GO" id="GO:0006144">
    <property type="term" value="P:purine nucleobase metabolic process"/>
    <property type="evidence" value="ECO:0007669"/>
    <property type="project" value="UniProtKB-KW"/>
</dbReference>
<comment type="pathway">
    <text evidence="2">Purine metabolism; urate degradation; (S)-allantoin from urate: step 3/3.</text>
</comment>
<keyword evidence="6" id="KW-0456">Lyase</keyword>
<evidence type="ECO:0000256" key="3">
    <source>
        <dbReference type="ARBA" id="ARBA00012257"/>
    </source>
</evidence>
<dbReference type="OMA" id="AHPMIGD"/>
<evidence type="ECO:0000256" key="4">
    <source>
        <dbReference type="ARBA" id="ARBA00022631"/>
    </source>
</evidence>
<keyword evidence="9" id="KW-1185">Reference proteome</keyword>
<keyword evidence="5" id="KW-0210">Decarboxylase</keyword>
<evidence type="ECO:0000313" key="8">
    <source>
        <dbReference type="EMBL" id="CDF34822.1"/>
    </source>
</evidence>
<dbReference type="Proteomes" id="UP000012073">
    <property type="component" value="Unassembled WGS sequence"/>
</dbReference>
<dbReference type="GO" id="GO:0005777">
    <property type="term" value="C:peroxisome"/>
    <property type="evidence" value="ECO:0007669"/>
    <property type="project" value="TreeGrafter"/>
</dbReference>
<dbReference type="NCBIfam" id="NF010372">
    <property type="entry name" value="PRK13798.1"/>
    <property type="match status" value="1"/>
</dbReference>
<protein>
    <recommendedName>
        <fullName evidence="3">2-oxo-4-hydroxy-4-carboxy-5-ureidoimidazoline decarboxylase</fullName>
        <ecNumber evidence="3">4.1.1.97</ecNumber>
    </recommendedName>
</protein>
<dbReference type="STRING" id="2769.R7Q8F6"/>
<feature type="domain" description="Oxo-4-hydroxy-4-carboxy-5-ureidoimidazoline decarboxylase" evidence="7">
    <location>
        <begin position="12"/>
        <end position="167"/>
    </location>
</feature>
<dbReference type="Pfam" id="PF09349">
    <property type="entry name" value="OHCU_decarbox"/>
    <property type="match status" value="1"/>
</dbReference>
<organism evidence="8 9">
    <name type="scientific">Chondrus crispus</name>
    <name type="common">Carrageen Irish moss</name>
    <name type="synonym">Polymorpha crispa</name>
    <dbReference type="NCBI Taxonomy" id="2769"/>
    <lineage>
        <taxon>Eukaryota</taxon>
        <taxon>Rhodophyta</taxon>
        <taxon>Florideophyceae</taxon>
        <taxon>Rhodymeniophycidae</taxon>
        <taxon>Gigartinales</taxon>
        <taxon>Gigartinaceae</taxon>
        <taxon>Chondrus</taxon>
    </lineage>
</organism>
<evidence type="ECO:0000313" key="9">
    <source>
        <dbReference type="Proteomes" id="UP000012073"/>
    </source>
</evidence>
<comment type="catalytic activity">
    <reaction evidence="1">
        <text>5-hydroxy-2-oxo-4-ureido-2,5-dihydro-1H-imidazole-5-carboxylate + H(+) = (S)-allantoin + CO2</text>
        <dbReference type="Rhea" id="RHEA:26301"/>
        <dbReference type="ChEBI" id="CHEBI:15378"/>
        <dbReference type="ChEBI" id="CHEBI:15678"/>
        <dbReference type="ChEBI" id="CHEBI:16526"/>
        <dbReference type="ChEBI" id="CHEBI:58639"/>
        <dbReference type="EC" id="4.1.1.97"/>
    </reaction>
</comment>
<sequence length="182" mass="19976">MATTSHAIAALNALPEASFRSTIHPCCSSTAFVDAVARERPFTDEAHLFRASASAWNGLPRSAWLEAFAAHPRIGGLERRAAQAKFALWSSREQAAVTDAAQDVRAELAELNESYFAKHAFVFLICATGKSAEEMRDQIKVRLCNDTDREVAVAAAEQEKITQLRLQKVLADLCGEREGTQR</sequence>
<reference evidence="9" key="1">
    <citation type="journal article" date="2013" name="Proc. Natl. Acad. Sci. U.S.A.">
        <title>Genome structure and metabolic features in the red seaweed Chondrus crispus shed light on evolution of the Archaeplastida.</title>
        <authorList>
            <person name="Collen J."/>
            <person name="Porcel B."/>
            <person name="Carre W."/>
            <person name="Ball S.G."/>
            <person name="Chaparro C."/>
            <person name="Tonon T."/>
            <person name="Barbeyron T."/>
            <person name="Michel G."/>
            <person name="Noel B."/>
            <person name="Valentin K."/>
            <person name="Elias M."/>
            <person name="Artiguenave F."/>
            <person name="Arun A."/>
            <person name="Aury J.M."/>
            <person name="Barbosa-Neto J.F."/>
            <person name="Bothwell J.H."/>
            <person name="Bouget F.Y."/>
            <person name="Brillet L."/>
            <person name="Cabello-Hurtado F."/>
            <person name="Capella-Gutierrez S."/>
            <person name="Charrier B."/>
            <person name="Cladiere L."/>
            <person name="Cock J.M."/>
            <person name="Coelho S.M."/>
            <person name="Colleoni C."/>
            <person name="Czjzek M."/>
            <person name="Da Silva C."/>
            <person name="Delage L."/>
            <person name="Denoeud F."/>
            <person name="Deschamps P."/>
            <person name="Dittami S.M."/>
            <person name="Gabaldon T."/>
            <person name="Gachon C.M."/>
            <person name="Groisillier A."/>
            <person name="Herve C."/>
            <person name="Jabbari K."/>
            <person name="Katinka M."/>
            <person name="Kloareg B."/>
            <person name="Kowalczyk N."/>
            <person name="Labadie K."/>
            <person name="Leblanc C."/>
            <person name="Lopez P.J."/>
            <person name="McLachlan D.H."/>
            <person name="Meslet-Cladiere L."/>
            <person name="Moustafa A."/>
            <person name="Nehr Z."/>
            <person name="Nyvall Collen P."/>
            <person name="Panaud O."/>
            <person name="Partensky F."/>
            <person name="Poulain J."/>
            <person name="Rensing S.A."/>
            <person name="Rousvoal S."/>
            <person name="Samson G."/>
            <person name="Symeonidi A."/>
            <person name="Weissenbach J."/>
            <person name="Zambounis A."/>
            <person name="Wincker P."/>
            <person name="Boyen C."/>
        </authorList>
    </citation>
    <scope>NUCLEOTIDE SEQUENCE [LARGE SCALE GENOMIC DNA]</scope>
    <source>
        <strain evidence="9">cv. Stackhouse</strain>
    </source>
</reference>
<dbReference type="EC" id="4.1.1.97" evidence="3"/>
<dbReference type="RefSeq" id="XP_005714641.1">
    <property type="nucleotide sequence ID" value="XM_005714584.1"/>
</dbReference>
<proteinExistence type="predicted"/>
<dbReference type="NCBIfam" id="TIGR03180">
    <property type="entry name" value="UraD_2"/>
    <property type="match status" value="1"/>
</dbReference>
<dbReference type="EMBL" id="HG001706">
    <property type="protein sequence ID" value="CDF34822.1"/>
    <property type="molecule type" value="Genomic_DNA"/>
</dbReference>
<dbReference type="Gene3D" id="1.10.3330.10">
    <property type="entry name" value="Oxo-4-hydroxy-4-carboxy-5-ureidoimidazoline decarboxylase"/>
    <property type="match status" value="1"/>
</dbReference>
<dbReference type="AlphaFoldDB" id="R7Q8F6"/>
<dbReference type="OrthoDB" id="10265230at2759"/>
<dbReference type="GO" id="GO:0051997">
    <property type="term" value="F:2-oxo-4-hydroxy-4-carboxy-5-ureidoimidazoline decarboxylase activity"/>
    <property type="evidence" value="ECO:0007669"/>
    <property type="project" value="UniProtKB-EC"/>
</dbReference>
<evidence type="ECO:0000256" key="2">
    <source>
        <dbReference type="ARBA" id="ARBA00004754"/>
    </source>
</evidence>
<evidence type="ECO:0000259" key="7">
    <source>
        <dbReference type="Pfam" id="PF09349"/>
    </source>
</evidence>
<evidence type="ECO:0000256" key="6">
    <source>
        <dbReference type="ARBA" id="ARBA00023239"/>
    </source>
</evidence>
<dbReference type="PANTHER" id="PTHR43466:SF1">
    <property type="entry name" value="2-OXO-4-HYDROXY-4-CARBOXY-5-UREIDOIMIDAZOLINE DECARBOXYLASE-RELATED"/>
    <property type="match status" value="1"/>
</dbReference>
<dbReference type="PhylomeDB" id="R7Q8F6"/>
<keyword evidence="4" id="KW-0659">Purine metabolism</keyword>
<name>R7Q8F6_CHOCR</name>
<dbReference type="KEGG" id="ccp:CHC_T00003729001"/>
<dbReference type="InterPro" id="IPR017595">
    <property type="entry name" value="OHCU_decarboxylase-2"/>
</dbReference>
<gene>
    <name evidence="8" type="ORF">CHC_T00003729001</name>
</gene>
<dbReference type="Gramene" id="CDF34822">
    <property type="protein sequence ID" value="CDF34822"/>
    <property type="gene ID" value="CHC_T00003729001"/>
</dbReference>
<dbReference type="PANTHER" id="PTHR43466">
    <property type="entry name" value="2-OXO-4-HYDROXY-4-CARBOXY-5-UREIDOIMIDAZOLINE DECARBOXYLASE-RELATED"/>
    <property type="match status" value="1"/>
</dbReference>